<gene>
    <name evidence="1" type="ORF">X560_2447</name>
</gene>
<comment type="caution">
    <text evidence="1">The sequence shown here is derived from an EMBL/GenBank/DDBJ whole genome shotgun (WGS) entry which is preliminary data.</text>
</comment>
<evidence type="ECO:0000313" key="2">
    <source>
        <dbReference type="Proteomes" id="UP000052258"/>
    </source>
</evidence>
<dbReference type="PATRIC" id="fig|1430899.3.peg.2499"/>
<evidence type="ECO:0000313" key="1">
    <source>
        <dbReference type="EMBL" id="KMT58006.1"/>
    </source>
</evidence>
<proteinExistence type="predicted"/>
<reference evidence="1 2" key="1">
    <citation type="journal article" date="2015" name="Genome Biol. Evol.">
        <title>Comparative Genomics of Listeria Sensu Lato: Genus-Wide Differences in Evolutionary Dynamics and the Progressive Gain of Complex, Potentially Pathogenicity-Related Traits through Lateral Gene Transfer.</title>
        <authorList>
            <person name="Chiara M."/>
            <person name="Caruso M."/>
            <person name="D'Erchia A.M."/>
            <person name="Manzari C."/>
            <person name="Fraccalvieri R."/>
            <person name="Goffredo E."/>
            <person name="Latorre L."/>
            <person name="Miccolupo A."/>
            <person name="Padalino I."/>
            <person name="Santagada G."/>
            <person name="Chiocco D."/>
            <person name="Pesole G."/>
            <person name="Horner D.S."/>
            <person name="Parisi A."/>
        </authorList>
    </citation>
    <scope>NUCLEOTIDE SEQUENCE [LARGE SCALE GENOMIC DNA]</scope>
    <source>
        <strain evidence="1 2">1991</strain>
    </source>
</reference>
<organism evidence="1 2">
    <name type="scientific">Listeria fleischmannii 1991</name>
    <dbReference type="NCBI Taxonomy" id="1430899"/>
    <lineage>
        <taxon>Bacteria</taxon>
        <taxon>Bacillati</taxon>
        <taxon>Bacillota</taxon>
        <taxon>Bacilli</taxon>
        <taxon>Bacillales</taxon>
        <taxon>Listeriaceae</taxon>
        <taxon>Listeria</taxon>
    </lineage>
</organism>
<protein>
    <submittedName>
        <fullName evidence="1">Uncharacterized protein</fullName>
    </submittedName>
</protein>
<name>A0A0J8J152_9LIST</name>
<dbReference type="AlphaFoldDB" id="A0A0J8J152"/>
<keyword evidence="2" id="KW-1185">Reference proteome</keyword>
<sequence>MDRTKYSGAIGGTLRATAYVEDWKIKGVEVISEKPLK</sequence>
<dbReference type="Proteomes" id="UP000052258">
    <property type="component" value="Unassembled WGS sequence"/>
</dbReference>
<dbReference type="EMBL" id="AZHO01000035">
    <property type="protein sequence ID" value="KMT58006.1"/>
    <property type="molecule type" value="Genomic_DNA"/>
</dbReference>
<accession>A0A0J8J152</accession>